<protein>
    <recommendedName>
        <fullName evidence="4">Glycosyl transferase family 1 domain-containing protein</fullName>
    </recommendedName>
</protein>
<dbReference type="InterPro" id="IPR028098">
    <property type="entry name" value="Glyco_trans_4-like_N"/>
</dbReference>
<accession>A0A381YMP7</accession>
<name>A0A381YMP7_9ZZZZ</name>
<evidence type="ECO:0000313" key="3">
    <source>
        <dbReference type="EMBL" id="SVA78275.1"/>
    </source>
</evidence>
<dbReference type="PANTHER" id="PTHR45947:SF3">
    <property type="entry name" value="SULFOQUINOVOSYL TRANSFERASE SQD2"/>
    <property type="match status" value="1"/>
</dbReference>
<reference evidence="3" key="1">
    <citation type="submission" date="2018-05" db="EMBL/GenBank/DDBJ databases">
        <authorList>
            <person name="Lanie J.A."/>
            <person name="Ng W.-L."/>
            <person name="Kazmierczak K.M."/>
            <person name="Andrzejewski T.M."/>
            <person name="Davidsen T.M."/>
            <person name="Wayne K.J."/>
            <person name="Tettelin H."/>
            <person name="Glass J.I."/>
            <person name="Rusch D."/>
            <person name="Podicherti R."/>
            <person name="Tsui H.-C.T."/>
            <person name="Winkler M.E."/>
        </authorList>
    </citation>
    <scope>NUCLEOTIDE SEQUENCE</scope>
</reference>
<feature type="domain" description="Glycosyltransferase subfamily 4-like N-terminal" evidence="2">
    <location>
        <begin position="10"/>
        <end position="185"/>
    </location>
</feature>
<dbReference type="GO" id="GO:0016757">
    <property type="term" value="F:glycosyltransferase activity"/>
    <property type="evidence" value="ECO:0007669"/>
    <property type="project" value="InterPro"/>
</dbReference>
<dbReference type="SUPFAM" id="SSF53756">
    <property type="entry name" value="UDP-Glycosyltransferase/glycogen phosphorylase"/>
    <property type="match status" value="1"/>
</dbReference>
<dbReference type="EMBL" id="UINC01018601">
    <property type="protein sequence ID" value="SVA78275.1"/>
    <property type="molecule type" value="Genomic_DNA"/>
</dbReference>
<proteinExistence type="predicted"/>
<dbReference type="PANTHER" id="PTHR45947">
    <property type="entry name" value="SULFOQUINOVOSYL TRANSFERASE SQD2"/>
    <property type="match status" value="1"/>
</dbReference>
<dbReference type="Pfam" id="PF13439">
    <property type="entry name" value="Glyco_transf_4"/>
    <property type="match status" value="1"/>
</dbReference>
<evidence type="ECO:0000259" key="2">
    <source>
        <dbReference type="Pfam" id="PF13439"/>
    </source>
</evidence>
<dbReference type="InterPro" id="IPR001296">
    <property type="entry name" value="Glyco_trans_1"/>
</dbReference>
<sequence>MADLGKKDAGGMNVYLLNLAAKLDSLGHTVYVFTRNHEHSEDSDMPLGIRSKLVHISAGPAEASKNELINLVFEFSRNIQIYMENEDFYLDILHSHYWLSGLAGDLLSESWKIPHVITFHTLAKTKLKALTGGDEHISRSASEYKLMCRSDKILVLTQKEVQDIDQLYGSFTNKISVVPPGVDLEMFYQSDKNASRYQLNIPGQNNVVLFVGRIDPIKGLDVLVKALPMISSVGDTTLYIVGGNEKSNEYYQFIKSLVLEMRLDDKVIFTGAVAHDTLATYYSAADVFVLPSHYESLGFVAIEAMACGTPVVASRVGGIPSIVEHGSTGYLIPWRCPEAFATQIEVLLKNKDLHSFMSKEAIKKAYSLSWNASSKKAANLYGEVISGWTSTQAI</sequence>
<dbReference type="AlphaFoldDB" id="A0A381YMP7"/>
<organism evidence="3">
    <name type="scientific">marine metagenome</name>
    <dbReference type="NCBI Taxonomy" id="408172"/>
    <lineage>
        <taxon>unclassified sequences</taxon>
        <taxon>metagenomes</taxon>
        <taxon>ecological metagenomes</taxon>
    </lineage>
</organism>
<evidence type="ECO:0000259" key="1">
    <source>
        <dbReference type="Pfam" id="PF00534"/>
    </source>
</evidence>
<gene>
    <name evidence="3" type="ORF">METZ01_LOCUS131129</name>
</gene>
<feature type="domain" description="Glycosyl transferase family 1" evidence="1">
    <location>
        <begin position="192"/>
        <end position="363"/>
    </location>
</feature>
<dbReference type="Gene3D" id="3.40.50.2000">
    <property type="entry name" value="Glycogen Phosphorylase B"/>
    <property type="match status" value="2"/>
</dbReference>
<dbReference type="Pfam" id="PF00534">
    <property type="entry name" value="Glycos_transf_1"/>
    <property type="match status" value="1"/>
</dbReference>
<evidence type="ECO:0008006" key="4">
    <source>
        <dbReference type="Google" id="ProtNLM"/>
    </source>
</evidence>
<dbReference type="InterPro" id="IPR050194">
    <property type="entry name" value="Glycosyltransferase_grp1"/>
</dbReference>